<protein>
    <submittedName>
        <fullName evidence="1">Uncharacterized protein</fullName>
    </submittedName>
</protein>
<organism evidence="1 2">
    <name type="scientific">Streptomyces phage Coruscant</name>
    <dbReference type="NCBI Taxonomy" id="2739834"/>
    <lineage>
        <taxon>Viruses</taxon>
        <taxon>Duplodnaviria</taxon>
        <taxon>Heunggongvirae</taxon>
        <taxon>Uroviricota</taxon>
        <taxon>Caudoviricetes</taxon>
        <taxon>Stanwilliamsviridae</taxon>
        <taxon>Boydwoodruffvirinae</taxon>
        <taxon>Coruscantvirus</taxon>
        <taxon>Coruscantvirus coruscant</taxon>
    </lineage>
</organism>
<gene>
    <name evidence="1" type="ORF">HUN41_00265</name>
</gene>
<reference evidence="1 2" key="1">
    <citation type="submission" date="2020-07" db="EMBL/GenBank/DDBJ databases">
        <title>Streptomyces phage Genome sequencing and assembly.</title>
        <authorList>
            <person name="Sharma V."/>
            <person name="Hardy A."/>
            <person name="Frunzke J."/>
        </authorList>
    </citation>
    <scope>NUCLEOTIDE SEQUENCE [LARGE SCALE GENOMIC DNA]</scope>
</reference>
<proteinExistence type="predicted"/>
<accession>A0A7G4AWG3</accession>
<keyword evidence="2" id="KW-1185">Reference proteome</keyword>
<sequence length="87" mass="10309">MTLLEKLAWHILARQEKKYRKQSKYHLADHIHASISVKNQKGCQMCCVLENTDWVAWAVRFDPVTAERVRTFDHVHEDKEDVVSLYL</sequence>
<evidence type="ECO:0000313" key="2">
    <source>
        <dbReference type="Proteomes" id="UP000515922"/>
    </source>
</evidence>
<dbReference type="Proteomes" id="UP000515922">
    <property type="component" value="Segment"/>
</dbReference>
<evidence type="ECO:0000313" key="1">
    <source>
        <dbReference type="EMBL" id="QMP84353.1"/>
    </source>
</evidence>
<dbReference type="EMBL" id="MT711976">
    <property type="protein sequence ID" value="QMP84353.1"/>
    <property type="molecule type" value="Genomic_DNA"/>
</dbReference>
<name>A0A7G4AWG3_9CAUD</name>